<dbReference type="EMBL" id="LT670846">
    <property type="protein sequence ID" value="SHK28657.1"/>
    <property type="molecule type" value="Genomic_DNA"/>
</dbReference>
<name>A0A1M6R8N6_9AQUI</name>
<evidence type="ECO:0000256" key="1">
    <source>
        <dbReference type="SAM" id="Phobius"/>
    </source>
</evidence>
<evidence type="ECO:0000259" key="2">
    <source>
        <dbReference type="Pfam" id="PF04028"/>
    </source>
</evidence>
<keyword evidence="1" id="KW-0472">Membrane</keyword>
<protein>
    <recommendedName>
        <fullName evidence="2">DUF374 domain-containing protein</fullName>
    </recommendedName>
</protein>
<dbReference type="STRING" id="381751.SAMN05444391_0548"/>
<dbReference type="CDD" id="cd07983">
    <property type="entry name" value="LPLAT_DUF374-like"/>
    <property type="match status" value="1"/>
</dbReference>
<sequence length="228" mass="25940">MKKKLLWFVIRLSLPLLAFLVRLLGRTIRWERRYDFERDRGKIYAIWHGNALGIALFGMDRGIYTMVSRFRDGDVASYILEKLGYKVVRGSSEEGKTHKGGRVALLKLIQAVKEGNNVAITVDGPKGPAFEVKEGVVFLAQKTKACILPAYADFDRFILLNTWDRFLIPLPFTKGRIFVGNPICVSEEDSVEEKVKEVEEELLRISSVGKTFPLRKGLSQREVFQGKC</sequence>
<proteinExistence type="predicted"/>
<dbReference type="Pfam" id="PF04028">
    <property type="entry name" value="DUF374"/>
    <property type="match status" value="1"/>
</dbReference>
<evidence type="ECO:0000313" key="3">
    <source>
        <dbReference type="EMBL" id="SHK28657.1"/>
    </source>
</evidence>
<dbReference type="AlphaFoldDB" id="A0A1M6R8N6"/>
<keyword evidence="4" id="KW-1185">Reference proteome</keyword>
<feature type="domain" description="DUF374" evidence="2">
    <location>
        <begin position="59"/>
        <end position="129"/>
    </location>
</feature>
<organism evidence="3 4">
    <name type="scientific">Thermocrinis minervae</name>
    <dbReference type="NCBI Taxonomy" id="381751"/>
    <lineage>
        <taxon>Bacteria</taxon>
        <taxon>Pseudomonadati</taxon>
        <taxon>Aquificota</taxon>
        <taxon>Aquificia</taxon>
        <taxon>Aquificales</taxon>
        <taxon>Aquificaceae</taxon>
        <taxon>Thermocrinis</taxon>
    </lineage>
</organism>
<keyword evidence="1" id="KW-1133">Transmembrane helix</keyword>
<dbReference type="Proteomes" id="UP000189810">
    <property type="component" value="Chromosome I"/>
</dbReference>
<feature type="transmembrane region" description="Helical" evidence="1">
    <location>
        <begin position="41"/>
        <end position="59"/>
    </location>
</feature>
<evidence type="ECO:0000313" key="4">
    <source>
        <dbReference type="Proteomes" id="UP000189810"/>
    </source>
</evidence>
<accession>A0A1M6R8N6</accession>
<keyword evidence="1" id="KW-0812">Transmembrane</keyword>
<dbReference type="InterPro" id="IPR007172">
    <property type="entry name" value="DUF374"/>
</dbReference>
<reference evidence="3 4" key="1">
    <citation type="submission" date="2016-11" db="EMBL/GenBank/DDBJ databases">
        <authorList>
            <person name="Jaros S."/>
            <person name="Januszkiewicz K."/>
            <person name="Wedrychowicz H."/>
        </authorList>
    </citation>
    <scope>NUCLEOTIDE SEQUENCE [LARGE SCALE GENOMIC DNA]</scope>
    <source>
        <strain evidence="3 4">DSM 19557</strain>
    </source>
</reference>
<gene>
    <name evidence="3" type="ORF">SAMN05444391_0548</name>
</gene>
<dbReference type="RefSeq" id="WP_079654637.1">
    <property type="nucleotide sequence ID" value="NZ_LT670846.1"/>
</dbReference>
<dbReference type="OrthoDB" id="9810508at2"/>